<sequence>MKLSKQFPINALRVFEAVARHNGFTRAAEELGMTQTAVSYQIKLLEDNLGALLFLRASRQISLTEAGERLLPKTREGFELLREAVALARHEASEVLEIHSTPTFASHWLARHLGSFQLQHPGIAVRLLRSDGKQRDFARDGGDVGIHIGKEPVPGLICHPILKLDYTPMLSPALADSIGGIREPADLLKLPRVSSCEDWWADWFNSAGIASSLPASIGLDAQGALDLQAGAALAGHGVAILSPFYVEEELASGRLIQPFDLLLGDDQIYWLVYPPSRRTMPKVKAFHQWLIASLPPFERNGVHTSCPAQSA</sequence>
<dbReference type="Gene3D" id="1.10.10.10">
    <property type="entry name" value="Winged helix-like DNA-binding domain superfamily/Winged helix DNA-binding domain"/>
    <property type="match status" value="1"/>
</dbReference>
<evidence type="ECO:0000313" key="9">
    <source>
        <dbReference type="EMBL" id="MBF2715273.1"/>
    </source>
</evidence>
<dbReference type="GO" id="GO:0006351">
    <property type="term" value="P:DNA-templated transcription"/>
    <property type="evidence" value="ECO:0007669"/>
    <property type="project" value="TreeGrafter"/>
</dbReference>
<comment type="similarity">
    <text evidence="1">Belongs to the LysR transcriptional regulatory family.</text>
</comment>
<feature type="domain" description="HTH lysR-type" evidence="8">
    <location>
        <begin position="7"/>
        <end position="64"/>
    </location>
</feature>
<dbReference type="Pfam" id="PF00126">
    <property type="entry name" value="HTH_1"/>
    <property type="match status" value="1"/>
</dbReference>
<dbReference type="InterPro" id="IPR000847">
    <property type="entry name" value="LysR_HTH_N"/>
</dbReference>
<keyword evidence="3" id="KW-0238">DNA-binding</keyword>
<dbReference type="InterPro" id="IPR036388">
    <property type="entry name" value="WH-like_DNA-bd_sf"/>
</dbReference>
<dbReference type="PROSITE" id="PS50931">
    <property type="entry name" value="HTH_LYSR"/>
    <property type="match status" value="1"/>
</dbReference>
<protein>
    <recommendedName>
        <fullName evidence="6">HTH-type transcriptional regulator TtuA</fullName>
    </recommendedName>
    <alternativeName>
        <fullName evidence="7">Tartrate utilization transcriptional regulator</fullName>
    </alternativeName>
</protein>
<dbReference type="FunFam" id="1.10.10.10:FF:000001">
    <property type="entry name" value="LysR family transcriptional regulator"/>
    <property type="match status" value="1"/>
</dbReference>
<dbReference type="GO" id="GO:0003700">
    <property type="term" value="F:DNA-binding transcription factor activity"/>
    <property type="evidence" value="ECO:0007669"/>
    <property type="project" value="InterPro"/>
</dbReference>
<reference evidence="9" key="1">
    <citation type="submission" date="2020-11" db="EMBL/GenBank/DDBJ databases">
        <title>Agrobacterium vitis strain K377 genome.</title>
        <authorList>
            <person name="Xi H."/>
        </authorList>
    </citation>
    <scope>NUCLEOTIDE SEQUENCE</scope>
    <source>
        <strain evidence="9">K377</strain>
    </source>
</reference>
<evidence type="ECO:0000256" key="3">
    <source>
        <dbReference type="ARBA" id="ARBA00023125"/>
    </source>
</evidence>
<evidence type="ECO:0000256" key="4">
    <source>
        <dbReference type="ARBA" id="ARBA00023163"/>
    </source>
</evidence>
<comment type="caution">
    <text evidence="9">The sequence shown here is derived from an EMBL/GenBank/DDBJ whole genome shotgun (WGS) entry which is preliminary data.</text>
</comment>
<keyword evidence="2" id="KW-0805">Transcription regulation</keyword>
<evidence type="ECO:0000256" key="7">
    <source>
        <dbReference type="ARBA" id="ARBA00083243"/>
    </source>
</evidence>
<evidence type="ECO:0000259" key="8">
    <source>
        <dbReference type="PROSITE" id="PS50931"/>
    </source>
</evidence>
<dbReference type="InterPro" id="IPR005119">
    <property type="entry name" value="LysR_subst-bd"/>
</dbReference>
<keyword evidence="4" id="KW-0804">Transcription</keyword>
<evidence type="ECO:0000256" key="2">
    <source>
        <dbReference type="ARBA" id="ARBA00023015"/>
    </source>
</evidence>
<proteinExistence type="inferred from homology"/>
<evidence type="ECO:0000256" key="1">
    <source>
        <dbReference type="ARBA" id="ARBA00009437"/>
    </source>
</evidence>
<dbReference type="SUPFAM" id="SSF46785">
    <property type="entry name" value="Winged helix' DNA-binding domain"/>
    <property type="match status" value="1"/>
</dbReference>
<dbReference type="Gene3D" id="3.40.190.10">
    <property type="entry name" value="Periplasmic binding protein-like II"/>
    <property type="match status" value="2"/>
</dbReference>
<accession>A0AAE2RBN1</accession>
<name>A0AAE2RBN1_AGRVI</name>
<dbReference type="RefSeq" id="WP_156537002.1">
    <property type="nucleotide sequence ID" value="NZ_JACXXJ020000005.1"/>
</dbReference>
<dbReference type="EMBL" id="JACXXJ020000005">
    <property type="protein sequence ID" value="MBF2715273.1"/>
    <property type="molecule type" value="Genomic_DNA"/>
</dbReference>
<dbReference type="PRINTS" id="PR00039">
    <property type="entry name" value="HTHLYSR"/>
</dbReference>
<dbReference type="SUPFAM" id="SSF53850">
    <property type="entry name" value="Periplasmic binding protein-like II"/>
    <property type="match status" value="1"/>
</dbReference>
<dbReference type="Pfam" id="PF03466">
    <property type="entry name" value="LysR_substrate"/>
    <property type="match status" value="1"/>
</dbReference>
<dbReference type="AlphaFoldDB" id="A0AAE2RBN1"/>
<dbReference type="CDD" id="cd08432">
    <property type="entry name" value="PBP2_GcdR_TrpI_HvrB_AmpR_like"/>
    <property type="match status" value="1"/>
</dbReference>
<organism evidence="9 10">
    <name type="scientific">Agrobacterium vitis</name>
    <name type="common">Rhizobium vitis</name>
    <dbReference type="NCBI Taxonomy" id="373"/>
    <lineage>
        <taxon>Bacteria</taxon>
        <taxon>Pseudomonadati</taxon>
        <taxon>Pseudomonadota</taxon>
        <taxon>Alphaproteobacteria</taxon>
        <taxon>Hyphomicrobiales</taxon>
        <taxon>Rhizobiaceae</taxon>
        <taxon>Rhizobium/Agrobacterium group</taxon>
        <taxon>Agrobacterium</taxon>
    </lineage>
</organism>
<dbReference type="GO" id="GO:0043565">
    <property type="term" value="F:sequence-specific DNA binding"/>
    <property type="evidence" value="ECO:0007669"/>
    <property type="project" value="TreeGrafter"/>
</dbReference>
<dbReference type="PANTHER" id="PTHR30537:SF74">
    <property type="entry name" value="HTH-TYPE TRANSCRIPTIONAL REGULATOR TRPI"/>
    <property type="match status" value="1"/>
</dbReference>
<dbReference type="InterPro" id="IPR058163">
    <property type="entry name" value="LysR-type_TF_proteobact-type"/>
</dbReference>
<gene>
    <name evidence="9" type="ORF">IEI95_013725</name>
</gene>
<comment type="function">
    <text evidence="5">Transcriptional regulator of the ttuABCDE tartrate utilization operon.</text>
</comment>
<dbReference type="Proteomes" id="UP000655037">
    <property type="component" value="Unassembled WGS sequence"/>
</dbReference>
<evidence type="ECO:0000256" key="5">
    <source>
        <dbReference type="ARBA" id="ARBA00054626"/>
    </source>
</evidence>
<dbReference type="PANTHER" id="PTHR30537">
    <property type="entry name" value="HTH-TYPE TRANSCRIPTIONAL REGULATOR"/>
    <property type="match status" value="1"/>
</dbReference>
<evidence type="ECO:0000313" key="10">
    <source>
        <dbReference type="Proteomes" id="UP000655037"/>
    </source>
</evidence>
<evidence type="ECO:0000256" key="6">
    <source>
        <dbReference type="ARBA" id="ARBA00067332"/>
    </source>
</evidence>
<dbReference type="InterPro" id="IPR036390">
    <property type="entry name" value="WH_DNA-bd_sf"/>
</dbReference>